<reference evidence="1 2" key="1">
    <citation type="journal article" date="2020" name="BMC Genomics">
        <title>Intraspecific diversification of the crop wild relative Brassica cretica Lam. using demographic model selection.</title>
        <authorList>
            <person name="Kioukis A."/>
            <person name="Michalopoulou V.A."/>
            <person name="Briers L."/>
            <person name="Pirintsos S."/>
            <person name="Studholme D.J."/>
            <person name="Pavlidis P."/>
            <person name="Sarris P.F."/>
        </authorList>
    </citation>
    <scope>NUCLEOTIDE SEQUENCE [LARGE SCALE GENOMIC DNA]</scope>
    <source>
        <strain evidence="2">cv. PFS-1207/04</strain>
    </source>
</reference>
<sequence length="86" mass="9736">MKLTFTPQELVVFFFTTEVGPARRRVISTPELESAGRPVILTTTKLGPARRRVVLFTPELSDLLVISPVHKISRDSIQLENYNINN</sequence>
<dbReference type="Proteomes" id="UP000266723">
    <property type="component" value="Unassembled WGS sequence"/>
</dbReference>
<protein>
    <submittedName>
        <fullName evidence="1">Uncharacterized protein</fullName>
    </submittedName>
</protein>
<keyword evidence="2" id="KW-1185">Reference proteome</keyword>
<evidence type="ECO:0000313" key="1">
    <source>
        <dbReference type="EMBL" id="KAF3527377.1"/>
    </source>
</evidence>
<name>A0ABQ7B4V4_BRACR</name>
<evidence type="ECO:0000313" key="2">
    <source>
        <dbReference type="Proteomes" id="UP000266723"/>
    </source>
</evidence>
<comment type="caution">
    <text evidence="1">The sequence shown here is derived from an EMBL/GenBank/DDBJ whole genome shotgun (WGS) entry which is preliminary data.</text>
</comment>
<organism evidence="1 2">
    <name type="scientific">Brassica cretica</name>
    <name type="common">Mustard</name>
    <dbReference type="NCBI Taxonomy" id="69181"/>
    <lineage>
        <taxon>Eukaryota</taxon>
        <taxon>Viridiplantae</taxon>
        <taxon>Streptophyta</taxon>
        <taxon>Embryophyta</taxon>
        <taxon>Tracheophyta</taxon>
        <taxon>Spermatophyta</taxon>
        <taxon>Magnoliopsida</taxon>
        <taxon>eudicotyledons</taxon>
        <taxon>Gunneridae</taxon>
        <taxon>Pentapetalae</taxon>
        <taxon>rosids</taxon>
        <taxon>malvids</taxon>
        <taxon>Brassicales</taxon>
        <taxon>Brassicaceae</taxon>
        <taxon>Brassiceae</taxon>
        <taxon>Brassica</taxon>
    </lineage>
</organism>
<gene>
    <name evidence="1" type="ORF">DY000_02041491</name>
</gene>
<dbReference type="EMBL" id="QGKV02001507">
    <property type="protein sequence ID" value="KAF3527377.1"/>
    <property type="molecule type" value="Genomic_DNA"/>
</dbReference>
<accession>A0ABQ7B4V4</accession>
<proteinExistence type="predicted"/>